<organism evidence="6">
    <name type="scientific">Salpingoeca rosetta (strain ATCC 50818 / BSB-021)</name>
    <dbReference type="NCBI Taxonomy" id="946362"/>
    <lineage>
        <taxon>Eukaryota</taxon>
        <taxon>Choanoflagellata</taxon>
        <taxon>Craspedida</taxon>
        <taxon>Salpingoecidae</taxon>
        <taxon>Salpingoeca</taxon>
    </lineage>
</organism>
<dbReference type="InterPro" id="IPR025139">
    <property type="entry name" value="DUF4062"/>
</dbReference>
<keyword evidence="1" id="KW-0677">Repeat</keyword>
<dbReference type="eggNOG" id="KOG3602">
    <property type="taxonomic scope" value="Eukaryota"/>
</dbReference>
<dbReference type="Pfam" id="PF13424">
    <property type="entry name" value="TPR_12"/>
    <property type="match status" value="3"/>
</dbReference>
<gene>
    <name evidence="5" type="ORF">PTSG_10922</name>
</gene>
<dbReference type="Gene3D" id="3.40.50.300">
    <property type="entry name" value="P-loop containing nucleotide triphosphate hydrolases"/>
    <property type="match status" value="1"/>
</dbReference>
<feature type="repeat" description="TPR" evidence="2">
    <location>
        <begin position="752"/>
        <end position="785"/>
    </location>
</feature>
<dbReference type="InterPro" id="IPR051191">
    <property type="entry name" value="DCAF12"/>
</dbReference>
<dbReference type="GO" id="GO:0080008">
    <property type="term" value="C:Cul4-RING E3 ubiquitin ligase complex"/>
    <property type="evidence" value="ECO:0007669"/>
    <property type="project" value="TreeGrafter"/>
</dbReference>
<evidence type="ECO:0000256" key="3">
    <source>
        <dbReference type="SAM" id="MobiDB-lite"/>
    </source>
</evidence>
<dbReference type="EMBL" id="GL832991">
    <property type="protein sequence ID" value="EGD80246.1"/>
    <property type="molecule type" value="Genomic_DNA"/>
</dbReference>
<evidence type="ECO:0000259" key="4">
    <source>
        <dbReference type="Pfam" id="PF13271"/>
    </source>
</evidence>
<sequence>MAQRENANNPFAVTAAAAEGGDGDGDGGGEGIDGLADVFHVAFDPFAAALDLHAKQDAAERSSQPSTSATTEATTPTTSASTSSSHASYTADGNWSWAQQHFASGSRVIRAFFSSPFGGMEDERTTLTKLYFPELRAMCEAEGLTFVPIDLRWGITERDAQDARVLQLCLKEIDRCDMFVGFYAARYGWHNTGSDELLTRNFDIAIKEYPWIEAFKDKSVTEIEFEAGHFQCPGEKASCFFFRASEHDSAKHAALTAAGDTTNARKFSAESAQAAAMRDELKKRVVASASTLRLPCHAYSTPEEGARLMYETVKSILAPRVTLARQANRLKHGDSEAAQHDVYMKLRSDMFLGYENYLDAITQYVNSESTTPLVVTGRHGTGKTSLLARWLRSHMEGARKDNVTQSSSKDSKGGPTPSSASGDLLFVYHFVGCSSKSTTLVNLLQRLVQQFSSLIGDDVDAFEFDITQLKSKLASFMARAARAHSDRRIVVLLDALDELLAEHNAHDLSWLPSLLPSNVAVIVSTVDASLAREHQWSNLHITDLSPDLISRIMHIQLQIRGKSLSERQQARILDHPACHTPLFLIVLIAELCAFGSFEELDDKIEACLRSENVEALFMHVLQRLDDDFVGVLAGNGDGAVRAVMTHLACARHGLSEAEIMDCLELTPQTWSRLYFAMEDLLVTRSGLLLRACITHPRLFADLCAGLSAGNYDLLHYWAAVGDTGEQMADAYMKSLDAQLSAAENDDDLTEIATAATRIGQYLAEAGHFKHAVKPFQQALKLKERVYGRESEKVVDTLADLGRLCFTQGDAKSSHALYTRALKIARKCFDADDLSVINIEIGYASVLKQQEDFDAALQLYKHALKVYSSVLSPEHLDVALVHHNIGDVLARTGHEEEAVESYQIARDIRQRALGASHPATVSTLVGLGSVLLATGQVEEAQACFKTALEVRTRVLGRNHPETAEALGKAALIEALTGTIDDAMNMFMEAITILEESFGPNHPALCEYLDRMAELAQEGGHAEDALHFYTRSLSIKEVALGSDSPALCDTLYNIAQLSMEANHLQEAYVNIKRVYDIAKVSFGPEHPLTQEAGEKTQLLSQLV</sequence>
<dbReference type="AlphaFoldDB" id="F2URE3"/>
<dbReference type="SMART" id="SM00028">
    <property type="entry name" value="TPR"/>
    <property type="match status" value="8"/>
</dbReference>
<dbReference type="Proteomes" id="UP000007799">
    <property type="component" value="Unassembled WGS sequence"/>
</dbReference>
<feature type="region of interest" description="Disordered" evidence="3">
    <location>
        <begin position="57"/>
        <end position="85"/>
    </location>
</feature>
<name>F2URE3_SALR5</name>
<keyword evidence="6" id="KW-1185">Reference proteome</keyword>
<dbReference type="PROSITE" id="PS50005">
    <property type="entry name" value="TPR"/>
    <property type="match status" value="2"/>
</dbReference>
<dbReference type="GeneID" id="16068835"/>
<dbReference type="Pfam" id="PF13271">
    <property type="entry name" value="DUF4062"/>
    <property type="match status" value="1"/>
</dbReference>
<proteinExistence type="predicted"/>
<dbReference type="Gene3D" id="1.25.40.10">
    <property type="entry name" value="Tetratricopeptide repeat domain"/>
    <property type="match status" value="3"/>
</dbReference>
<evidence type="ECO:0000313" key="6">
    <source>
        <dbReference type="Proteomes" id="UP000007799"/>
    </source>
</evidence>
<dbReference type="PANTHER" id="PTHR19860">
    <property type="entry name" value="DDB1- AND CUL4-ASSOCIATED FACTOR 12-RELATED"/>
    <property type="match status" value="1"/>
</dbReference>
<dbReference type="RefSeq" id="XP_004988308.1">
    <property type="nucleotide sequence ID" value="XM_004988251.1"/>
</dbReference>
<dbReference type="OMA" id="DMGNHEK"/>
<evidence type="ECO:0000313" key="5">
    <source>
        <dbReference type="EMBL" id="EGD80246.1"/>
    </source>
</evidence>
<accession>F2URE3</accession>
<evidence type="ECO:0000256" key="1">
    <source>
        <dbReference type="ARBA" id="ARBA00022737"/>
    </source>
</evidence>
<dbReference type="KEGG" id="sre:PTSG_10922"/>
<keyword evidence="2" id="KW-0802">TPR repeat</keyword>
<evidence type="ECO:0000256" key="2">
    <source>
        <dbReference type="PROSITE-ProRule" id="PRU00339"/>
    </source>
</evidence>
<reference evidence="5" key="1">
    <citation type="submission" date="2009-08" db="EMBL/GenBank/DDBJ databases">
        <title>Annotation of Salpingoeca rosetta.</title>
        <authorList>
            <consortium name="The Broad Institute Genome Sequencing Platform"/>
            <person name="Russ C."/>
            <person name="Cuomo C."/>
            <person name="Burger G."/>
            <person name="Gray M.W."/>
            <person name="Holland P.W.H."/>
            <person name="King N."/>
            <person name="Lang F.B.F."/>
            <person name="Roger A.J."/>
            <person name="Ruiz-Trillo I."/>
            <person name="Young S.K."/>
            <person name="Zeng Q."/>
            <person name="Gargeya S."/>
            <person name="Alvarado L."/>
            <person name="Berlin A."/>
            <person name="Chapman S.B."/>
            <person name="Chen Z."/>
            <person name="Freedman E."/>
            <person name="Gellesch M."/>
            <person name="Goldberg J."/>
            <person name="Griggs A."/>
            <person name="Gujja S."/>
            <person name="Heilman E."/>
            <person name="Heiman D."/>
            <person name="Howarth C."/>
            <person name="Mehta T."/>
            <person name="Neiman D."/>
            <person name="Pearson M."/>
            <person name="Roberts A."/>
            <person name="Saif S."/>
            <person name="Shea T."/>
            <person name="Shenoy N."/>
            <person name="Sisk P."/>
            <person name="Stolte C."/>
            <person name="Sykes S."/>
            <person name="White J."/>
            <person name="Yandava C."/>
            <person name="Haas B."/>
            <person name="Nusbaum C."/>
            <person name="Birren B."/>
        </authorList>
    </citation>
    <scope>NUCLEOTIDE SEQUENCE [LARGE SCALE GENOMIC DNA]</scope>
    <source>
        <strain evidence="5">ATCC 50818</strain>
    </source>
</reference>
<dbReference type="STRING" id="946362.F2URE3"/>
<feature type="domain" description="DUF4062" evidence="4">
    <location>
        <begin position="110"/>
        <end position="192"/>
    </location>
</feature>
<feature type="repeat" description="TPR" evidence="2">
    <location>
        <begin position="920"/>
        <end position="953"/>
    </location>
</feature>
<dbReference type="OrthoDB" id="2325716at2759"/>
<dbReference type="SUPFAM" id="SSF52540">
    <property type="entry name" value="P-loop containing nucleoside triphosphate hydrolases"/>
    <property type="match status" value="1"/>
</dbReference>
<feature type="region of interest" description="Disordered" evidence="3">
    <location>
        <begin position="398"/>
        <end position="418"/>
    </location>
</feature>
<dbReference type="InterPro" id="IPR019734">
    <property type="entry name" value="TPR_rpt"/>
</dbReference>
<dbReference type="InParanoid" id="F2URE3"/>
<protein>
    <recommendedName>
        <fullName evidence="4">DUF4062 domain-containing protein</fullName>
    </recommendedName>
</protein>
<dbReference type="InterPro" id="IPR027417">
    <property type="entry name" value="P-loop_NTPase"/>
</dbReference>
<dbReference type="PANTHER" id="PTHR19860:SF40">
    <property type="entry name" value="WD40 REPEAT-CONTAINING PROTEIN"/>
    <property type="match status" value="1"/>
</dbReference>
<feature type="compositionally biased region" description="Low complexity" evidence="3">
    <location>
        <begin position="62"/>
        <end position="85"/>
    </location>
</feature>
<dbReference type="SUPFAM" id="SSF48452">
    <property type="entry name" value="TPR-like"/>
    <property type="match status" value="3"/>
</dbReference>
<dbReference type="eggNOG" id="KOG1840">
    <property type="taxonomic scope" value="Eukaryota"/>
</dbReference>
<dbReference type="InterPro" id="IPR011990">
    <property type="entry name" value="TPR-like_helical_dom_sf"/>
</dbReference>